<evidence type="ECO:0000259" key="12">
    <source>
        <dbReference type="Pfam" id="PF00171"/>
    </source>
</evidence>
<dbReference type="Pfam" id="PF00171">
    <property type="entry name" value="Aldedh"/>
    <property type="match status" value="1"/>
</dbReference>
<evidence type="ECO:0000256" key="1">
    <source>
        <dbReference type="ARBA" id="ARBA00004985"/>
    </source>
</evidence>
<dbReference type="CDD" id="cd07079">
    <property type="entry name" value="ALDH_F18-19_ProA-GPR"/>
    <property type="match status" value="1"/>
</dbReference>
<name>A0A166JP72_9AGAM</name>
<evidence type="ECO:0000256" key="5">
    <source>
        <dbReference type="ARBA" id="ARBA00022857"/>
    </source>
</evidence>
<dbReference type="NCBIfam" id="NF001221">
    <property type="entry name" value="PRK00197.1"/>
    <property type="match status" value="1"/>
</dbReference>
<evidence type="ECO:0000256" key="6">
    <source>
        <dbReference type="ARBA" id="ARBA00023002"/>
    </source>
</evidence>
<dbReference type="NCBIfam" id="TIGR00407">
    <property type="entry name" value="proA"/>
    <property type="match status" value="1"/>
</dbReference>
<dbReference type="OrthoDB" id="1934954at2759"/>
<evidence type="ECO:0000256" key="8">
    <source>
        <dbReference type="ARBA" id="ARBA00059423"/>
    </source>
</evidence>
<evidence type="ECO:0000256" key="10">
    <source>
        <dbReference type="ARBA" id="ARBA00075718"/>
    </source>
</evidence>
<organism evidence="13 14">
    <name type="scientific">Athelia psychrophila</name>
    <dbReference type="NCBI Taxonomy" id="1759441"/>
    <lineage>
        <taxon>Eukaryota</taxon>
        <taxon>Fungi</taxon>
        <taxon>Dikarya</taxon>
        <taxon>Basidiomycota</taxon>
        <taxon>Agaricomycotina</taxon>
        <taxon>Agaricomycetes</taxon>
        <taxon>Agaricomycetidae</taxon>
        <taxon>Atheliales</taxon>
        <taxon>Atheliaceae</taxon>
        <taxon>Athelia</taxon>
    </lineage>
</organism>
<dbReference type="Gene3D" id="3.40.309.10">
    <property type="entry name" value="Aldehyde Dehydrogenase, Chain A, domain 2"/>
    <property type="match status" value="1"/>
</dbReference>
<dbReference type="Proteomes" id="UP000076532">
    <property type="component" value="Unassembled WGS sequence"/>
</dbReference>
<dbReference type="SUPFAM" id="SSF53720">
    <property type="entry name" value="ALDH-like"/>
    <property type="match status" value="1"/>
</dbReference>
<comment type="function">
    <text evidence="8">Catalyzes the NADPH dependent reduction of L-gamma-glutamyl 5-phosphate into L-glutamate 5-semialdehyde and phosphate. The product spontaneously undergoes cyclization to form 1-pyrroline-5-carboxylate.</text>
</comment>
<evidence type="ECO:0000256" key="4">
    <source>
        <dbReference type="ARBA" id="ARBA00022650"/>
    </source>
</evidence>
<dbReference type="PIRSF" id="PIRSF000151">
    <property type="entry name" value="GPR"/>
    <property type="match status" value="1"/>
</dbReference>
<comment type="catalytic activity">
    <reaction evidence="7">
        <text>L-glutamate 5-semialdehyde + phosphate + NADP(+) = L-glutamyl 5-phosphate + NADPH + H(+)</text>
        <dbReference type="Rhea" id="RHEA:19541"/>
        <dbReference type="ChEBI" id="CHEBI:15378"/>
        <dbReference type="ChEBI" id="CHEBI:43474"/>
        <dbReference type="ChEBI" id="CHEBI:57783"/>
        <dbReference type="ChEBI" id="CHEBI:58066"/>
        <dbReference type="ChEBI" id="CHEBI:58274"/>
        <dbReference type="ChEBI" id="CHEBI:58349"/>
        <dbReference type="EC" id="1.2.1.41"/>
    </reaction>
</comment>
<dbReference type="InterPro" id="IPR012134">
    <property type="entry name" value="Glu-5-SA_DH"/>
</dbReference>
<dbReference type="Gene3D" id="3.40.605.10">
    <property type="entry name" value="Aldehyde Dehydrogenase, Chain A, domain 1"/>
    <property type="match status" value="1"/>
</dbReference>
<dbReference type="AlphaFoldDB" id="A0A166JP72"/>
<dbReference type="FunFam" id="3.40.309.10:FF:000006">
    <property type="entry name" value="Gamma-glutamyl phosphate reductase"/>
    <property type="match status" value="1"/>
</dbReference>
<dbReference type="UniPathway" id="UPA00098">
    <property type="reaction ID" value="UER00360"/>
</dbReference>
<evidence type="ECO:0000313" key="13">
    <source>
        <dbReference type="EMBL" id="KZP21069.1"/>
    </source>
</evidence>
<dbReference type="GO" id="GO:0050661">
    <property type="term" value="F:NADP binding"/>
    <property type="evidence" value="ECO:0007669"/>
    <property type="project" value="InterPro"/>
</dbReference>
<comment type="pathway">
    <text evidence="1">Amino-acid biosynthesis; L-proline biosynthesis; L-glutamate 5-semialdehyde from L-glutamate: step 2/2.</text>
</comment>
<protein>
    <recommendedName>
        <fullName evidence="2">glutamate-5-semialdehyde dehydrogenase</fullName>
        <ecNumber evidence="2">1.2.1.41</ecNumber>
    </recommendedName>
    <alternativeName>
        <fullName evidence="11">Glutamate-5-semialdehyde dehydrogenase</fullName>
    </alternativeName>
    <alternativeName>
        <fullName evidence="10">Glutamyl-gamma-semialdehyde dehydrogenase</fullName>
    </alternativeName>
</protein>
<feature type="domain" description="Aldehyde dehydrogenase" evidence="12">
    <location>
        <begin position="4"/>
        <end position="284"/>
    </location>
</feature>
<dbReference type="PANTHER" id="PTHR11063">
    <property type="entry name" value="GLUTAMATE SEMIALDEHYDE DEHYDROGENASE"/>
    <property type="match status" value="1"/>
</dbReference>
<keyword evidence="4" id="KW-0641">Proline biosynthesis</keyword>
<evidence type="ECO:0000256" key="3">
    <source>
        <dbReference type="ARBA" id="ARBA00022605"/>
    </source>
</evidence>
<comment type="similarity">
    <text evidence="9">Belongs to the gamma-glutamyl phosphate reductase family.</text>
</comment>
<dbReference type="STRING" id="436010.A0A166JP72"/>
<evidence type="ECO:0000256" key="2">
    <source>
        <dbReference type="ARBA" id="ARBA00013002"/>
    </source>
</evidence>
<dbReference type="PANTHER" id="PTHR11063:SF8">
    <property type="entry name" value="DELTA-1-PYRROLINE-5-CARBOXYLATE SYNTHASE"/>
    <property type="match status" value="1"/>
</dbReference>
<keyword evidence="5" id="KW-0521">NADP</keyword>
<gene>
    <name evidence="13" type="ORF">FIBSPDRAFT_741148</name>
</gene>
<evidence type="ECO:0000313" key="14">
    <source>
        <dbReference type="Proteomes" id="UP000076532"/>
    </source>
</evidence>
<proteinExistence type="inferred from homology"/>
<dbReference type="EC" id="1.2.1.41" evidence="2"/>
<evidence type="ECO:0000256" key="7">
    <source>
        <dbReference type="ARBA" id="ARBA00049024"/>
    </source>
</evidence>
<dbReference type="EMBL" id="KV417550">
    <property type="protein sequence ID" value="KZP21069.1"/>
    <property type="molecule type" value="Genomic_DNA"/>
</dbReference>
<keyword evidence="14" id="KW-1185">Reference proteome</keyword>
<keyword evidence="3" id="KW-0028">Amino-acid biosynthesis</keyword>
<accession>A0A166JP72</accession>
<reference evidence="13 14" key="1">
    <citation type="journal article" date="2016" name="Mol. Biol. Evol.">
        <title>Comparative Genomics of Early-Diverging Mushroom-Forming Fungi Provides Insights into the Origins of Lignocellulose Decay Capabilities.</title>
        <authorList>
            <person name="Nagy L.G."/>
            <person name="Riley R."/>
            <person name="Tritt A."/>
            <person name="Adam C."/>
            <person name="Daum C."/>
            <person name="Floudas D."/>
            <person name="Sun H."/>
            <person name="Yadav J.S."/>
            <person name="Pangilinan J."/>
            <person name="Larsson K.H."/>
            <person name="Matsuura K."/>
            <person name="Barry K."/>
            <person name="Labutti K."/>
            <person name="Kuo R."/>
            <person name="Ohm R.A."/>
            <person name="Bhattacharya S.S."/>
            <person name="Shirouzu T."/>
            <person name="Yoshinaga Y."/>
            <person name="Martin F.M."/>
            <person name="Grigoriev I.V."/>
            <person name="Hibbett D.S."/>
        </authorList>
    </citation>
    <scope>NUCLEOTIDE SEQUENCE [LARGE SCALE GENOMIC DNA]</scope>
    <source>
        <strain evidence="13 14">CBS 109695</strain>
    </source>
</reference>
<dbReference type="HAMAP" id="MF_00412">
    <property type="entry name" value="ProA"/>
    <property type="match status" value="1"/>
</dbReference>
<evidence type="ECO:0000256" key="11">
    <source>
        <dbReference type="ARBA" id="ARBA00077451"/>
    </source>
</evidence>
<dbReference type="GO" id="GO:0055129">
    <property type="term" value="P:L-proline biosynthetic process"/>
    <property type="evidence" value="ECO:0007669"/>
    <property type="project" value="UniProtKB-UniPathway"/>
</dbReference>
<evidence type="ECO:0000256" key="9">
    <source>
        <dbReference type="ARBA" id="ARBA00060997"/>
    </source>
</evidence>
<keyword evidence="6" id="KW-0560">Oxidoreductase</keyword>
<dbReference type="InterPro" id="IPR015590">
    <property type="entry name" value="Aldehyde_DH_dom"/>
</dbReference>
<dbReference type="InterPro" id="IPR000965">
    <property type="entry name" value="GPR_dom"/>
</dbReference>
<dbReference type="GO" id="GO:0004350">
    <property type="term" value="F:glutamate-5-semialdehyde dehydrogenase activity"/>
    <property type="evidence" value="ECO:0007669"/>
    <property type="project" value="UniProtKB-EC"/>
</dbReference>
<sequence length="459" mass="48985">MTSSASEEIASAAKAAFEASQLIPSQERINALQAIKAELESRKDQILAANRQDLEAAKSEVDAGRMSDSLLKRLDLTKGDKWDSMLQGVSDVAALPDPTGIVSYAKELDDGLELYRVSCPIGVLLVIFEARPEVVVNIASLAIKSGNAAILKGGKESSHTTQVLSAAISAGLARTAIPDTYVQTIQTRAEVSALLQLDQYIDLVIPRGSNALVQNIQNNTRIPVMGHADGICNMFLDDTANVTKAVRVAVDSKTDYPSACNSLENLLVHTSVLSTVWPEVAKALVAAGVQLLCDEPTLKALTTIYPPPQNFSTHLKAITPPFDAYATEHLSLTLSVTVIPSLDAAIKFINAHSSHHTDSIVTENDSAASAFCRGVDSAGTFVNASTRFADGFRYGFGTEVGISTGRIHARGPVGLDGLVSYKYMMRSQGERGHIASEFGTGEGKKAFKHKDIDARSVPF</sequence>
<dbReference type="InterPro" id="IPR016161">
    <property type="entry name" value="Ald_DH/histidinol_DH"/>
</dbReference>
<dbReference type="InterPro" id="IPR016162">
    <property type="entry name" value="Ald_DH_N"/>
</dbReference>
<dbReference type="InterPro" id="IPR016163">
    <property type="entry name" value="Ald_DH_C"/>
</dbReference>